<evidence type="ECO:0000259" key="1">
    <source>
        <dbReference type="Pfam" id="PF01551"/>
    </source>
</evidence>
<organism evidence="2 3">
    <name type="scientific">Tunturiibacter gelidiferens</name>
    <dbReference type="NCBI Taxonomy" id="3069689"/>
    <lineage>
        <taxon>Bacteria</taxon>
        <taxon>Pseudomonadati</taxon>
        <taxon>Acidobacteriota</taxon>
        <taxon>Terriglobia</taxon>
        <taxon>Terriglobales</taxon>
        <taxon>Acidobacteriaceae</taxon>
        <taxon>Tunturiibacter</taxon>
    </lineage>
</organism>
<dbReference type="RefSeq" id="WP_183981449.1">
    <property type="nucleotide sequence ID" value="NZ_JACHEB010000016.1"/>
</dbReference>
<accession>A0A9X0QJG6</accession>
<protein>
    <recommendedName>
        <fullName evidence="1">M23ase beta-sheet core domain-containing protein</fullName>
    </recommendedName>
</protein>
<dbReference type="Pfam" id="PF01551">
    <property type="entry name" value="Peptidase_M23"/>
    <property type="match status" value="1"/>
</dbReference>
<dbReference type="InterPro" id="IPR016047">
    <property type="entry name" value="M23ase_b-sheet_dom"/>
</dbReference>
<sequence length="365" mass="39122">MSQQMTPLLLTVHDAPVPFKGSDGLVHLVYEVWLANISSGEVDIQDIDVIGDGAVLQKLDATAVSHRLQPAGLRESSAVLTRGTQSILFLNVILPNGTPIPKQLLHRVKAKYSAAPPGQQEIVESGGATTPDLQPVVQISAPLRGDGYVSADSCCDSTRHMRAAMPINGRVYVAQRYAVDWEQLDAGNRIYSGPREKLESYTIFGKPVYAVADGVVSVAITGLPEQTPGKYPANISIEEADGNAIIEDLGGHHFACYAHMQSASIRLHPGDRVKRGQVIGMVGNSGNSVAPHLHFHVMSSELSLASNGLPYQIDEFKVTGATPGTKAFDEAEEKGEPVTITPFSPPQLVKDSLPLDQLIISLTPR</sequence>
<dbReference type="PANTHER" id="PTHR21666">
    <property type="entry name" value="PEPTIDASE-RELATED"/>
    <property type="match status" value="1"/>
</dbReference>
<name>A0A9X0QJG6_9BACT</name>
<dbReference type="Proteomes" id="UP000535182">
    <property type="component" value="Unassembled WGS sequence"/>
</dbReference>
<reference evidence="2 3" key="1">
    <citation type="submission" date="2020-08" db="EMBL/GenBank/DDBJ databases">
        <title>Genomic Encyclopedia of Type Strains, Phase IV (KMG-V): Genome sequencing to study the core and pangenomes of soil and plant-associated prokaryotes.</title>
        <authorList>
            <person name="Whitman W."/>
        </authorList>
    </citation>
    <scope>NUCLEOTIDE SEQUENCE [LARGE SCALE GENOMIC DNA]</scope>
    <source>
        <strain evidence="2 3">X5P2</strain>
    </source>
</reference>
<dbReference type="InterPro" id="IPR050570">
    <property type="entry name" value="Cell_wall_metabolism_enzyme"/>
</dbReference>
<dbReference type="SUPFAM" id="SSF51261">
    <property type="entry name" value="Duplicated hybrid motif"/>
    <property type="match status" value="1"/>
</dbReference>
<feature type="domain" description="M23ase beta-sheet core" evidence="1">
    <location>
        <begin position="205"/>
        <end position="300"/>
    </location>
</feature>
<dbReference type="EMBL" id="JACHEB010000016">
    <property type="protein sequence ID" value="MBB5331632.1"/>
    <property type="molecule type" value="Genomic_DNA"/>
</dbReference>
<dbReference type="GO" id="GO:0004222">
    <property type="term" value="F:metalloendopeptidase activity"/>
    <property type="evidence" value="ECO:0007669"/>
    <property type="project" value="TreeGrafter"/>
</dbReference>
<dbReference type="CDD" id="cd12797">
    <property type="entry name" value="M23_peptidase"/>
    <property type="match status" value="1"/>
</dbReference>
<evidence type="ECO:0000313" key="3">
    <source>
        <dbReference type="Proteomes" id="UP000535182"/>
    </source>
</evidence>
<proteinExistence type="predicted"/>
<evidence type="ECO:0000313" key="2">
    <source>
        <dbReference type="EMBL" id="MBB5331632.1"/>
    </source>
</evidence>
<dbReference type="AlphaFoldDB" id="A0A9X0QJG6"/>
<keyword evidence="3" id="KW-1185">Reference proteome</keyword>
<gene>
    <name evidence="2" type="ORF">HDF14_005281</name>
</gene>
<dbReference type="Gene3D" id="2.70.70.10">
    <property type="entry name" value="Glucose Permease (Domain IIA)"/>
    <property type="match status" value="1"/>
</dbReference>
<dbReference type="InterPro" id="IPR011055">
    <property type="entry name" value="Dup_hybrid_motif"/>
</dbReference>
<dbReference type="PANTHER" id="PTHR21666:SF270">
    <property type="entry name" value="MUREIN HYDROLASE ACTIVATOR ENVC"/>
    <property type="match status" value="1"/>
</dbReference>
<comment type="caution">
    <text evidence="2">The sequence shown here is derived from an EMBL/GenBank/DDBJ whole genome shotgun (WGS) entry which is preliminary data.</text>
</comment>